<dbReference type="Gene3D" id="2.60.120.1440">
    <property type="match status" value="1"/>
</dbReference>
<keyword evidence="2" id="KW-1133">Transmembrane helix</keyword>
<dbReference type="InterPro" id="IPR012373">
    <property type="entry name" value="Ferrdict_sens_TM"/>
</dbReference>
<organism evidence="5 6">
    <name type="scientific">Cyclonatronum proteinivorum</name>
    <dbReference type="NCBI Taxonomy" id="1457365"/>
    <lineage>
        <taxon>Bacteria</taxon>
        <taxon>Pseudomonadati</taxon>
        <taxon>Balneolota</taxon>
        <taxon>Balneolia</taxon>
        <taxon>Balneolales</taxon>
        <taxon>Cyclonatronaceae</taxon>
        <taxon>Cyclonatronum</taxon>
    </lineage>
</organism>
<feature type="domain" description="FecR protein" evidence="3">
    <location>
        <begin position="131"/>
        <end position="223"/>
    </location>
</feature>
<evidence type="ECO:0000256" key="2">
    <source>
        <dbReference type="SAM" id="Phobius"/>
    </source>
</evidence>
<proteinExistence type="predicted"/>
<gene>
    <name evidence="5" type="ORF">CYPRO_0994</name>
</gene>
<protein>
    <submittedName>
        <fullName evidence="5">FecR family protein</fullName>
    </submittedName>
</protein>
<dbReference type="Pfam" id="PF04773">
    <property type="entry name" value="FecR"/>
    <property type="match status" value="1"/>
</dbReference>
<keyword evidence="6" id="KW-1185">Reference proteome</keyword>
<keyword evidence="2" id="KW-0812">Transmembrane</keyword>
<dbReference type="KEGG" id="cprv:CYPRO_0994"/>
<evidence type="ECO:0000313" key="6">
    <source>
        <dbReference type="Proteomes" id="UP000254808"/>
    </source>
</evidence>
<dbReference type="InterPro" id="IPR032508">
    <property type="entry name" value="FecR_C"/>
</dbReference>
<dbReference type="PANTHER" id="PTHR30273">
    <property type="entry name" value="PERIPLASMIC SIGNAL SENSOR AND SIGMA FACTOR ACTIVATOR FECR-RELATED"/>
    <property type="match status" value="1"/>
</dbReference>
<dbReference type="Proteomes" id="UP000254808">
    <property type="component" value="Chromosome"/>
</dbReference>
<dbReference type="Pfam" id="PF16344">
    <property type="entry name" value="FecR_C"/>
    <property type="match status" value="1"/>
</dbReference>
<feature type="domain" description="Protein FecR C-terminal" evidence="4">
    <location>
        <begin position="270"/>
        <end position="331"/>
    </location>
</feature>
<dbReference type="GO" id="GO:0016989">
    <property type="term" value="F:sigma factor antagonist activity"/>
    <property type="evidence" value="ECO:0007669"/>
    <property type="project" value="TreeGrafter"/>
</dbReference>
<accession>A0A345UIG7</accession>
<dbReference type="Gene3D" id="3.55.50.30">
    <property type="match status" value="1"/>
</dbReference>
<evidence type="ECO:0000256" key="1">
    <source>
        <dbReference type="SAM" id="MobiDB-lite"/>
    </source>
</evidence>
<feature type="transmembrane region" description="Helical" evidence="2">
    <location>
        <begin position="103"/>
        <end position="122"/>
    </location>
</feature>
<sequence length="339" mass="37418">MNNTLKNSSSTSMAKSKPNKKKHGPSVSQHLSGLDGETRSEMQAIWNQAGDAHRKLTEDEVSDADMELALYNVRKRIEAQDDHPVKDIPVIQLPQQPRSKGPLISVLLAAALALFALGFGWMSHVNWQQVPAGETLELSLRDGSTVTLNSGSEIGFNRLFGYTNRSVRLNGEAYFQVQADETPFLVRANDNVVQVLGTSFNLRSWHTDPDRLTTLSVTSGQVEFFRTGFADQSVVVDSGKSSSLSDRQLIPTEPVHSQAAQPQAWLSNQIAFSMQPLSVIFDELARKFDVAIEVNAADIEGASLSIFYTEPQLETILAEICTVKNLEFSQTANGFRIHR</sequence>
<dbReference type="AlphaFoldDB" id="A0A345UIG7"/>
<feature type="compositionally biased region" description="Polar residues" evidence="1">
    <location>
        <begin position="1"/>
        <end position="14"/>
    </location>
</feature>
<dbReference type="InterPro" id="IPR006860">
    <property type="entry name" value="FecR"/>
</dbReference>
<feature type="region of interest" description="Disordered" evidence="1">
    <location>
        <begin position="1"/>
        <end position="45"/>
    </location>
</feature>
<keyword evidence="2" id="KW-0472">Membrane</keyword>
<name>A0A345UIG7_9BACT</name>
<dbReference type="PANTHER" id="PTHR30273:SF2">
    <property type="entry name" value="PROTEIN FECR"/>
    <property type="match status" value="1"/>
</dbReference>
<dbReference type="EMBL" id="CP027806">
    <property type="protein sequence ID" value="AXJ00269.1"/>
    <property type="molecule type" value="Genomic_DNA"/>
</dbReference>
<evidence type="ECO:0000259" key="3">
    <source>
        <dbReference type="Pfam" id="PF04773"/>
    </source>
</evidence>
<evidence type="ECO:0000313" key="5">
    <source>
        <dbReference type="EMBL" id="AXJ00269.1"/>
    </source>
</evidence>
<dbReference type="PIRSF" id="PIRSF018266">
    <property type="entry name" value="FecR"/>
    <property type="match status" value="1"/>
</dbReference>
<evidence type="ECO:0000259" key="4">
    <source>
        <dbReference type="Pfam" id="PF16344"/>
    </source>
</evidence>
<reference evidence="5 6" key="1">
    <citation type="submission" date="2018-03" db="EMBL/GenBank/DDBJ databases">
        <title>Phenotypic and genomic properties of Cyclonatronum proteinivorum gen. nov., sp. nov., a haloalkaliphilic bacteroidete from soda lakes possessing Na+-translocating rhodopsin.</title>
        <authorList>
            <person name="Toshchakov S.V."/>
            <person name="Korzhenkov A."/>
            <person name="Samarov N.I."/>
            <person name="Kublanov I.V."/>
            <person name="Muntyan M.S."/>
            <person name="Sorokin D.Y."/>
        </authorList>
    </citation>
    <scope>NUCLEOTIDE SEQUENCE [LARGE SCALE GENOMIC DNA]</scope>
    <source>
        <strain evidence="5 6">Omega</strain>
    </source>
</reference>